<feature type="region of interest" description="Disordered" evidence="8">
    <location>
        <begin position="1"/>
        <end position="40"/>
    </location>
</feature>
<gene>
    <name evidence="10" type="ORF">PMAA_048140</name>
</gene>
<dbReference type="SUPFAM" id="SSF53474">
    <property type="entry name" value="alpha/beta-Hydrolases"/>
    <property type="match status" value="1"/>
</dbReference>
<evidence type="ECO:0000256" key="5">
    <source>
        <dbReference type="ARBA" id="ARBA00022824"/>
    </source>
</evidence>
<dbReference type="AlphaFoldDB" id="B6QRL8"/>
<dbReference type="PhylomeDB" id="B6QRL8"/>
<proteinExistence type="inferred from homology"/>
<dbReference type="GO" id="GO:0005739">
    <property type="term" value="C:mitochondrion"/>
    <property type="evidence" value="ECO:0007669"/>
    <property type="project" value="UniProtKB-SubCell"/>
</dbReference>
<evidence type="ECO:0000313" key="11">
    <source>
        <dbReference type="Proteomes" id="UP000001294"/>
    </source>
</evidence>
<dbReference type="InterPro" id="IPR029058">
    <property type="entry name" value="AB_hydrolase_fold"/>
</dbReference>
<evidence type="ECO:0000256" key="7">
    <source>
        <dbReference type="ARBA" id="ARBA00023136"/>
    </source>
</evidence>
<dbReference type="HOGENOM" id="CLU_000288_182_0_1"/>
<dbReference type="InterPro" id="IPR052374">
    <property type="entry name" value="SERAC1"/>
</dbReference>
<evidence type="ECO:0000256" key="3">
    <source>
        <dbReference type="ARBA" id="ARBA00004370"/>
    </source>
</evidence>
<dbReference type="PANTHER" id="PTHR48182">
    <property type="entry name" value="PROTEIN SERAC1"/>
    <property type="match status" value="1"/>
</dbReference>
<dbReference type="GO" id="GO:0016020">
    <property type="term" value="C:membrane"/>
    <property type="evidence" value="ECO:0007669"/>
    <property type="project" value="UniProtKB-SubCell"/>
</dbReference>
<protein>
    <recommendedName>
        <fullName evidence="9">DUF676 domain-containing protein</fullName>
    </recommendedName>
</protein>
<dbReference type="PANTHER" id="PTHR48182:SF2">
    <property type="entry name" value="PROTEIN SERAC1"/>
    <property type="match status" value="1"/>
</dbReference>
<dbReference type="Gene3D" id="3.40.50.1820">
    <property type="entry name" value="alpha/beta hydrolase"/>
    <property type="match status" value="1"/>
</dbReference>
<dbReference type="EMBL" id="DS995904">
    <property type="protein sequence ID" value="EEA21010.1"/>
    <property type="molecule type" value="Genomic_DNA"/>
</dbReference>
<reference evidence="11" key="1">
    <citation type="journal article" date="2015" name="Genome Announc.">
        <title>Genome sequence of the AIDS-associated pathogen Penicillium marneffei (ATCC18224) and its near taxonomic relative Talaromyces stipitatus (ATCC10500).</title>
        <authorList>
            <person name="Nierman W.C."/>
            <person name="Fedorova-Abrams N.D."/>
            <person name="Andrianopoulos A."/>
        </authorList>
    </citation>
    <scope>NUCLEOTIDE SEQUENCE [LARGE SCALE GENOMIC DNA]</scope>
    <source>
        <strain evidence="11">ATCC 18224 / CBS 334.59 / QM 7333</strain>
    </source>
</reference>
<comment type="subcellular location">
    <subcellularLocation>
        <location evidence="2">Endoplasmic reticulum</location>
    </subcellularLocation>
    <subcellularLocation>
        <location evidence="3">Membrane</location>
    </subcellularLocation>
    <subcellularLocation>
        <location evidence="1">Mitochondrion</location>
    </subcellularLocation>
</comment>
<keyword evidence="11" id="KW-1185">Reference proteome</keyword>
<evidence type="ECO:0000259" key="9">
    <source>
        <dbReference type="Pfam" id="PF05057"/>
    </source>
</evidence>
<keyword evidence="5" id="KW-0256">Endoplasmic reticulum</keyword>
<keyword evidence="7" id="KW-0472">Membrane</keyword>
<keyword evidence="6" id="KW-0496">Mitochondrion</keyword>
<dbReference type="Proteomes" id="UP000001294">
    <property type="component" value="Unassembled WGS sequence"/>
</dbReference>
<name>B6QRL8_TALMQ</name>
<feature type="region of interest" description="Disordered" evidence="8">
    <location>
        <begin position="287"/>
        <end position="361"/>
    </location>
</feature>
<organism evidence="10 11">
    <name type="scientific">Talaromyces marneffei (strain ATCC 18224 / CBS 334.59 / QM 7333)</name>
    <name type="common">Penicillium marneffei</name>
    <dbReference type="NCBI Taxonomy" id="441960"/>
    <lineage>
        <taxon>Eukaryota</taxon>
        <taxon>Fungi</taxon>
        <taxon>Dikarya</taxon>
        <taxon>Ascomycota</taxon>
        <taxon>Pezizomycotina</taxon>
        <taxon>Eurotiomycetes</taxon>
        <taxon>Eurotiomycetidae</taxon>
        <taxon>Eurotiales</taxon>
        <taxon>Trichocomaceae</taxon>
        <taxon>Talaromyces</taxon>
        <taxon>Talaromyces sect. Talaromyces</taxon>
    </lineage>
</organism>
<evidence type="ECO:0000256" key="6">
    <source>
        <dbReference type="ARBA" id="ARBA00023128"/>
    </source>
</evidence>
<evidence type="ECO:0000256" key="4">
    <source>
        <dbReference type="ARBA" id="ARBA00007920"/>
    </source>
</evidence>
<comment type="similarity">
    <text evidence="4">Belongs to the putative lipase ROG1 family.</text>
</comment>
<dbReference type="Pfam" id="PF05057">
    <property type="entry name" value="DUF676"/>
    <property type="match status" value="1"/>
</dbReference>
<feature type="compositionally biased region" description="Polar residues" evidence="8">
    <location>
        <begin position="8"/>
        <end position="23"/>
    </location>
</feature>
<evidence type="ECO:0000256" key="1">
    <source>
        <dbReference type="ARBA" id="ARBA00004173"/>
    </source>
</evidence>
<evidence type="ECO:0000256" key="2">
    <source>
        <dbReference type="ARBA" id="ARBA00004240"/>
    </source>
</evidence>
<evidence type="ECO:0000313" key="10">
    <source>
        <dbReference type="EMBL" id="EEA21010.1"/>
    </source>
</evidence>
<sequence>MMGRSLFSRLTGTPANTSANNQLVRHDDTQQSTDSSPAHVSFPSGIKVLHDCPDATIDICFVHGLTGNRESTWTAEGKPEPWPKALLPSEIGNARIITFGYDAYVVRASAASKNHLRDHADNLVNALTVDRARINASTRALIFVAHSLGGLVCKKALLSSRVNGEADLRGIFKSTKGIIFMGTPHEGSWAANWAIFPAKLLSLIKSTNINLLDTLGRVMCFYEELGYGPKGICFVSKKSATLAGQNDFSIHATHENMVKFASSKDPGFHMLCGVLVKWEHEIKEETAKALADQQQQQHEGTKRPGDANPGQSGNQHTGNTYNYNSGGGNQSGNTYQSGNTSYNSGSGHQFQGSHFNGNVRF</sequence>
<accession>B6QRL8</accession>
<feature type="domain" description="DUF676" evidence="9">
    <location>
        <begin position="61"/>
        <end position="219"/>
    </location>
</feature>
<dbReference type="GO" id="GO:0005783">
    <property type="term" value="C:endoplasmic reticulum"/>
    <property type="evidence" value="ECO:0007669"/>
    <property type="project" value="UniProtKB-SubCell"/>
</dbReference>
<dbReference type="OrthoDB" id="4225476at2759"/>
<dbReference type="VEuPathDB" id="FungiDB:PMAA_048140"/>
<dbReference type="InterPro" id="IPR007751">
    <property type="entry name" value="DUF676_lipase-like"/>
</dbReference>
<evidence type="ECO:0000256" key="8">
    <source>
        <dbReference type="SAM" id="MobiDB-lite"/>
    </source>
</evidence>
<feature type="compositionally biased region" description="Polar residues" evidence="8">
    <location>
        <begin position="340"/>
        <end position="361"/>
    </location>
</feature>